<dbReference type="Pfam" id="PF08543">
    <property type="entry name" value="Phos_pyr_kin"/>
    <property type="match status" value="1"/>
</dbReference>
<dbReference type="SUPFAM" id="SSF53613">
    <property type="entry name" value="Ribokinase-like"/>
    <property type="match status" value="1"/>
</dbReference>
<dbReference type="InterPro" id="IPR029056">
    <property type="entry name" value="Ribokinase-like"/>
</dbReference>
<proteinExistence type="predicted"/>
<gene>
    <name evidence="2" type="ORF">DHf2319_12270</name>
</gene>
<dbReference type="EMBL" id="CP063982">
    <property type="protein sequence ID" value="UOD50197.1"/>
    <property type="molecule type" value="Genomic_DNA"/>
</dbReference>
<organism evidence="2 3">
    <name type="scientific">Orrella daihaiensis</name>
    <dbReference type="NCBI Taxonomy" id="2782176"/>
    <lineage>
        <taxon>Bacteria</taxon>
        <taxon>Pseudomonadati</taxon>
        <taxon>Pseudomonadota</taxon>
        <taxon>Betaproteobacteria</taxon>
        <taxon>Burkholderiales</taxon>
        <taxon>Alcaligenaceae</taxon>
        <taxon>Orrella</taxon>
    </lineage>
</organism>
<dbReference type="RefSeq" id="WP_243478595.1">
    <property type="nucleotide sequence ID" value="NZ_CP063982.1"/>
</dbReference>
<keyword evidence="2" id="KW-0418">Kinase</keyword>
<dbReference type="PANTHER" id="PTHR20858">
    <property type="entry name" value="PHOSPHOMETHYLPYRIMIDINE KINASE"/>
    <property type="match status" value="1"/>
</dbReference>
<evidence type="ECO:0000313" key="3">
    <source>
        <dbReference type="Proteomes" id="UP000831607"/>
    </source>
</evidence>
<accession>A0ABY4AM85</accession>
<dbReference type="PANTHER" id="PTHR20858:SF17">
    <property type="entry name" value="HYDROXYMETHYLPYRIMIDINE_PHOSPHOMETHYLPYRIMIDINE KINASE THI20-RELATED"/>
    <property type="match status" value="1"/>
</dbReference>
<sequence>MLVATPPTVLVFGLFDPTGRTDIPADSITCAAHGAHALCVPTAMAISDTAGIHGLERANAEQIDEQARCLLEDMPVAAIKVGTVMCPEIASVIASVAADYSDAPMVLQLGPQENPQDTPDQDMEGGEVAPSVGATLELLLPQASVVVMPASAMTRWLNDEVLNNFNPADGPAALLTLGATWALVTGFAQRPGSLVNLLLGPEGETIALPCPPNAALPQRLQDLSGLTATALACGLAQGMTVIDSAKLACDYAEQAASKAFQAGMGQKLANRHKSGKP</sequence>
<feature type="domain" description="Pyridoxamine kinase/Phosphomethylpyrimidine kinase" evidence="1">
    <location>
        <begin position="16"/>
        <end position="267"/>
    </location>
</feature>
<keyword evidence="2" id="KW-0808">Transferase</keyword>
<protein>
    <submittedName>
        <fullName evidence="2">Bifunctional hydroxymethylpyrimidine kinase/phosphomethylpyrimidine kinase</fullName>
    </submittedName>
</protein>
<keyword evidence="3" id="KW-1185">Reference proteome</keyword>
<evidence type="ECO:0000313" key="2">
    <source>
        <dbReference type="EMBL" id="UOD50197.1"/>
    </source>
</evidence>
<dbReference type="Proteomes" id="UP000831607">
    <property type="component" value="Chromosome"/>
</dbReference>
<dbReference type="GO" id="GO:0016301">
    <property type="term" value="F:kinase activity"/>
    <property type="evidence" value="ECO:0007669"/>
    <property type="project" value="UniProtKB-KW"/>
</dbReference>
<dbReference type="Gene3D" id="3.40.1190.20">
    <property type="match status" value="1"/>
</dbReference>
<dbReference type="InterPro" id="IPR013749">
    <property type="entry name" value="PM/HMP-P_kinase-1"/>
</dbReference>
<evidence type="ECO:0000259" key="1">
    <source>
        <dbReference type="Pfam" id="PF08543"/>
    </source>
</evidence>
<name>A0ABY4AM85_9BURK</name>
<reference evidence="2 3" key="1">
    <citation type="submission" date="2020-11" db="EMBL/GenBank/DDBJ databases">
        <title>Algicoccus daihaiensis sp.nov., isolated from Daihai Lake in Inner Mongolia.</title>
        <authorList>
            <person name="Kai J."/>
        </authorList>
    </citation>
    <scope>NUCLEOTIDE SEQUENCE [LARGE SCALE GENOMIC DNA]</scope>
    <source>
        <strain evidence="3">f23</strain>
    </source>
</reference>